<dbReference type="InterPro" id="IPR016071">
    <property type="entry name" value="Staphylococal_nuclease_OB-fold"/>
</dbReference>
<feature type="chain" id="PRO_5014885552" description="TNase-like domain-containing protein" evidence="1">
    <location>
        <begin position="21"/>
        <end position="179"/>
    </location>
</feature>
<evidence type="ECO:0000313" key="3">
    <source>
        <dbReference type="EMBL" id="PLX62318.1"/>
    </source>
</evidence>
<proteinExistence type="predicted"/>
<dbReference type="STRING" id="1111735.GCA_000428045_02951"/>
<accession>A0A2N6CYA0</accession>
<dbReference type="SMART" id="SM00318">
    <property type="entry name" value="SNc"/>
    <property type="match status" value="1"/>
</dbReference>
<dbReference type="SUPFAM" id="SSF50199">
    <property type="entry name" value="Staphylococcal nuclease"/>
    <property type="match status" value="1"/>
</dbReference>
<protein>
    <recommendedName>
        <fullName evidence="2">TNase-like domain-containing protein</fullName>
    </recommendedName>
</protein>
<evidence type="ECO:0000313" key="4">
    <source>
        <dbReference type="Proteomes" id="UP000235015"/>
    </source>
</evidence>
<keyword evidence="1" id="KW-0732">Signal</keyword>
<dbReference type="Proteomes" id="UP000235015">
    <property type="component" value="Unassembled WGS sequence"/>
</dbReference>
<organism evidence="3 4">
    <name type="scientific">Sedimenticola selenatireducens</name>
    <dbReference type="NCBI Taxonomy" id="191960"/>
    <lineage>
        <taxon>Bacteria</taxon>
        <taxon>Pseudomonadati</taxon>
        <taxon>Pseudomonadota</taxon>
        <taxon>Gammaproteobacteria</taxon>
        <taxon>Chromatiales</taxon>
        <taxon>Sedimenticolaceae</taxon>
        <taxon>Sedimenticola</taxon>
    </lineage>
</organism>
<gene>
    <name evidence="3" type="ORF">C0630_06680</name>
</gene>
<dbReference type="InterPro" id="IPR035437">
    <property type="entry name" value="SNase_OB-fold_sf"/>
</dbReference>
<comment type="caution">
    <text evidence="3">The sequence shown here is derived from an EMBL/GenBank/DDBJ whole genome shotgun (WGS) entry which is preliminary data.</text>
</comment>
<evidence type="ECO:0000259" key="2">
    <source>
        <dbReference type="PROSITE" id="PS50830"/>
    </source>
</evidence>
<dbReference type="Gene3D" id="2.40.50.90">
    <property type="match status" value="1"/>
</dbReference>
<reference evidence="3 4" key="1">
    <citation type="submission" date="2017-11" db="EMBL/GenBank/DDBJ databases">
        <title>Genome-resolved metagenomics identifies genetic mobility, metabolic interactions, and unexpected diversity in perchlorate-reducing communities.</title>
        <authorList>
            <person name="Barnum T.P."/>
            <person name="Figueroa I.A."/>
            <person name="Carlstrom C.I."/>
            <person name="Lucas L.N."/>
            <person name="Engelbrektson A.L."/>
            <person name="Coates J.D."/>
        </authorList>
    </citation>
    <scope>NUCLEOTIDE SEQUENCE [LARGE SCALE GENOMIC DNA]</scope>
    <source>
        <strain evidence="3">BM301</strain>
    </source>
</reference>
<sequence length="179" mass="19281">MKQHILLLVSLIALSPIALSQEGTRYPLVAVEDGDTITIQVDGEIKRLQLAGIDAPEDQANPKLTRDLERTGLSADTLLALGNAATAHLKQLILPGDEVEVAGDLAASDRYGRIPVFVYKDKHSLNAAMVTDGYAIVLQQSSIAQEIKAELSALQLRAQSEKRGLWGSHDSETVSWSGL</sequence>
<dbReference type="PROSITE" id="PS50830">
    <property type="entry name" value="TNASE_3"/>
    <property type="match status" value="1"/>
</dbReference>
<dbReference type="Pfam" id="PF00565">
    <property type="entry name" value="SNase"/>
    <property type="match status" value="1"/>
</dbReference>
<feature type="domain" description="TNase-like" evidence="2">
    <location>
        <begin position="22"/>
        <end position="168"/>
    </location>
</feature>
<evidence type="ECO:0000256" key="1">
    <source>
        <dbReference type="SAM" id="SignalP"/>
    </source>
</evidence>
<dbReference type="RefSeq" id="WP_273438441.1">
    <property type="nucleotide sequence ID" value="NZ_PKUN01000006.1"/>
</dbReference>
<feature type="signal peptide" evidence="1">
    <location>
        <begin position="1"/>
        <end position="20"/>
    </location>
</feature>
<dbReference type="EMBL" id="PKUN01000006">
    <property type="protein sequence ID" value="PLX62318.1"/>
    <property type="molecule type" value="Genomic_DNA"/>
</dbReference>
<name>A0A2N6CYA0_9GAMM</name>
<dbReference type="AlphaFoldDB" id="A0A2N6CYA0"/>